<evidence type="ECO:0000256" key="5">
    <source>
        <dbReference type="ARBA" id="ARBA00048531"/>
    </source>
</evidence>
<dbReference type="InterPro" id="IPR033949">
    <property type="entry name" value="CobQ_GATase1"/>
</dbReference>
<dbReference type="InterPro" id="IPR015424">
    <property type="entry name" value="PyrdxlP-dep_Trfase"/>
</dbReference>
<evidence type="ECO:0000256" key="2">
    <source>
        <dbReference type="ARBA" id="ARBA00004953"/>
    </source>
</evidence>
<dbReference type="InterPro" id="IPR029062">
    <property type="entry name" value="Class_I_gatase-like"/>
</dbReference>
<dbReference type="EMBL" id="CP027059">
    <property type="protein sequence ID" value="UQZ85992.1"/>
    <property type="molecule type" value="Genomic_DNA"/>
</dbReference>
<organism evidence="10 11">
    <name type="scientific">Paenibacillus konkukensis</name>
    <dbReference type="NCBI Taxonomy" id="2020716"/>
    <lineage>
        <taxon>Bacteria</taxon>
        <taxon>Bacillati</taxon>
        <taxon>Bacillota</taxon>
        <taxon>Bacilli</taxon>
        <taxon>Bacillales</taxon>
        <taxon>Paenibacillaceae</taxon>
        <taxon>Paenibacillus</taxon>
    </lineage>
</organism>
<dbReference type="SUPFAM" id="SSF53383">
    <property type="entry name" value="PLP-dependent transferases"/>
    <property type="match status" value="1"/>
</dbReference>
<evidence type="ECO:0000259" key="8">
    <source>
        <dbReference type="Pfam" id="PF01656"/>
    </source>
</evidence>
<reference evidence="10" key="1">
    <citation type="submission" date="2018-02" db="EMBL/GenBank/DDBJ databases">
        <authorList>
            <person name="Kim S.-K."/>
            <person name="Jung H.-I."/>
            <person name="Lee S.-W."/>
        </authorList>
    </citation>
    <scope>NUCLEOTIDE SEQUENCE</scope>
    <source>
        <strain evidence="10">SK3146</strain>
    </source>
</reference>
<dbReference type="InterPro" id="IPR015421">
    <property type="entry name" value="PyrdxlP-dep_Trfase_major"/>
</dbReference>
<sequence>MLERYGHGGDLWTAAETFSRSKDDFLDFSSNMNPLGPPAAVETILRERWREVTAYPDPAVRGLRKALAAKYRIPEESILVGNGAAELIDLAVRVLKPEVTALARPAFSEYEEAVDKAGGRVYELPLREEHGFVMQLDDVQRAVAASDLLFFGSPNNPTGRRLPPEALALLDEAKKTVILDEAFIDFCPDEEQATMIRRAASSPHWMVIRSMTKFYSIPGLRLGFIVAHPDRIVRMRSQQVQWSVNTLAQLVGEAVLEDADFERRTRGWLAEERPRLAGKLAALGLQVTPSDTNYLLFSLRPLGLNVKRLQAEMGRRGVLIRDASLFPGLDETYARVAIRLREDNEQLVAELAASIAVLQERGRPQAAPSAAADAPLASVPSSAAAAGANGAAPQSEGRASRMLPSGAGAGATLMVQGTSSDAGKSLITTALCRILLQDGLRVAPFKSQNMSLNSYVTPDGKEIGRAQGMQADACRIPATTDMNPILLKPKKDMVSQVVVHGKPYRDLDARTYRERYLSEAEEVVKASLNRLRAAYDAVVLEGAGSPAEVNLKDRDIVNMRMAGWADAPVVLVADIDRGGVFASLVGTLDIFTQEERDRVGGFIINKFRGDVTLLQPGLDWLERRTGKPVLGVIPYLPDLELEDEDSASLDRKLATGIIAGANTAAAAGDSIDIAVIRLPRLSNFTDIDPLLYEKDVRLRFVGSAEELGSPDAVILPGSKNTVDDLLFLKQTGLEAALLRHAEQGGWMAGICAGYQMMGRTLRDPELIESDRKETAGLGIFPAETVFTAEKRTVRASGASRLYSDLVGKVSSQFPIYGYEIHMGRTHFLQQVRHPFWLHAEQEGSQGHPDGAVSEDGRIWGTYVHGILHNDDFRRAWLNSIRAARGLQPLAAELRFQERREAAFDRLADHVRSHLDMARVYEMMGIQYQEEASL</sequence>
<dbReference type="CDD" id="cd01750">
    <property type="entry name" value="GATase1_CobQ"/>
    <property type="match status" value="1"/>
</dbReference>
<dbReference type="InterPro" id="IPR004839">
    <property type="entry name" value="Aminotransferase_I/II_large"/>
</dbReference>
<dbReference type="SUPFAM" id="SSF52317">
    <property type="entry name" value="Class I glutamine amidotransferase-like"/>
    <property type="match status" value="1"/>
</dbReference>
<dbReference type="Gene3D" id="3.90.1150.10">
    <property type="entry name" value="Aspartate Aminotransferase, domain 1"/>
    <property type="match status" value="1"/>
</dbReference>
<comment type="function">
    <text evidence="6">Catalyzes amidations at positions B, D, E, and G on adenosylcobyrinic A,C-diamide. NH(2) groups are provided by glutamine, and one molecule of ATP is hydrogenolyzed for each amidation.</text>
</comment>
<evidence type="ECO:0000259" key="9">
    <source>
        <dbReference type="Pfam" id="PF07685"/>
    </source>
</evidence>
<keyword evidence="11" id="KW-1185">Reference proteome</keyword>
<keyword evidence="3 6" id="KW-0169">Cobalamin biosynthesis</keyword>
<dbReference type="NCBIfam" id="TIGR00313">
    <property type="entry name" value="cobQ"/>
    <property type="match status" value="1"/>
</dbReference>
<evidence type="ECO:0000313" key="11">
    <source>
        <dbReference type="Proteomes" id="UP001057134"/>
    </source>
</evidence>
<feature type="active site" evidence="6">
    <location>
        <position position="864"/>
    </location>
</feature>
<dbReference type="RefSeq" id="WP_349655165.1">
    <property type="nucleotide sequence ID" value="NZ_CP027059.1"/>
</dbReference>
<dbReference type="PROSITE" id="PS51274">
    <property type="entry name" value="GATASE_COBBQ"/>
    <property type="match status" value="1"/>
</dbReference>
<comment type="catalytic activity">
    <reaction evidence="5">
        <text>O-phospho-L-threonine + H(+) = (R)-1-aminopropan-2-yl phosphate + CO2</text>
        <dbReference type="Rhea" id="RHEA:11492"/>
        <dbReference type="ChEBI" id="CHEBI:15378"/>
        <dbReference type="ChEBI" id="CHEBI:16526"/>
        <dbReference type="ChEBI" id="CHEBI:58563"/>
        <dbReference type="ChEBI" id="CHEBI:58675"/>
        <dbReference type="EC" id="4.1.1.81"/>
    </reaction>
</comment>
<dbReference type="InterPro" id="IPR011698">
    <property type="entry name" value="GATase_3"/>
</dbReference>
<keyword evidence="4 6" id="KW-0315">Glutamine amidotransferase</keyword>
<dbReference type="Pfam" id="PF01656">
    <property type="entry name" value="CbiA"/>
    <property type="match status" value="1"/>
</dbReference>
<dbReference type="CDD" id="cd05389">
    <property type="entry name" value="CobQ_N"/>
    <property type="match status" value="1"/>
</dbReference>
<name>A0ABY4RU34_9BACL</name>
<comment type="similarity">
    <text evidence="6">Belongs to the CobB/CobQ family. CobQ subfamily.</text>
</comment>
<dbReference type="HAMAP" id="MF_00028">
    <property type="entry name" value="CobQ"/>
    <property type="match status" value="1"/>
</dbReference>
<protein>
    <recommendedName>
        <fullName evidence="6">Cobyric acid synthase</fullName>
    </recommendedName>
</protein>
<dbReference type="InterPro" id="IPR015422">
    <property type="entry name" value="PyrdxlP-dep_Trfase_small"/>
</dbReference>
<dbReference type="InterPro" id="IPR002586">
    <property type="entry name" value="CobQ/CobB/MinD/ParA_Nub-bd_dom"/>
</dbReference>
<comment type="function">
    <text evidence="1">Decarboxylates L-threonine-O-3-phosphate to yield (R)-1-amino-2-propanol O-2-phosphate, the precursor for the linkage between the nucleotide loop and the corrin ring in cobalamin.</text>
</comment>
<dbReference type="CDD" id="cd00609">
    <property type="entry name" value="AAT_like"/>
    <property type="match status" value="1"/>
</dbReference>
<gene>
    <name evidence="6 10" type="primary">cobQ</name>
    <name evidence="10" type="ORF">SK3146_05284</name>
</gene>
<dbReference type="Gene3D" id="3.40.640.10">
    <property type="entry name" value="Type I PLP-dependent aspartate aminotransferase-like (Major domain)"/>
    <property type="match status" value="1"/>
</dbReference>
<dbReference type="PROSITE" id="PS51273">
    <property type="entry name" value="GATASE_TYPE_1"/>
    <property type="match status" value="1"/>
</dbReference>
<feature type="active site" description="Nucleophile" evidence="6">
    <location>
        <position position="751"/>
    </location>
</feature>
<dbReference type="Gene3D" id="3.40.50.880">
    <property type="match status" value="1"/>
</dbReference>
<dbReference type="Proteomes" id="UP001057134">
    <property type="component" value="Chromosome"/>
</dbReference>
<dbReference type="PANTHER" id="PTHR21343:SF1">
    <property type="entry name" value="COBYRIC ACID SYNTHASE"/>
    <property type="match status" value="1"/>
</dbReference>
<evidence type="ECO:0000256" key="3">
    <source>
        <dbReference type="ARBA" id="ARBA00022573"/>
    </source>
</evidence>
<accession>A0ABY4RU34</accession>
<dbReference type="Gene3D" id="3.40.50.300">
    <property type="entry name" value="P-loop containing nucleotide triphosphate hydrolases"/>
    <property type="match status" value="1"/>
</dbReference>
<feature type="domain" description="CobB/CobQ-like glutamine amidotransferase" evidence="9">
    <location>
        <begin position="672"/>
        <end position="872"/>
    </location>
</feature>
<dbReference type="PROSITE" id="PS00105">
    <property type="entry name" value="AA_TRANSFER_CLASS_1"/>
    <property type="match status" value="1"/>
</dbReference>
<evidence type="ECO:0000313" key="10">
    <source>
        <dbReference type="EMBL" id="UQZ85992.1"/>
    </source>
</evidence>
<comment type="pathway">
    <text evidence="2 6">Cofactor biosynthesis; adenosylcobalamin biosynthesis.</text>
</comment>
<dbReference type="NCBIfam" id="NF001989">
    <property type="entry name" value="PRK00784.1"/>
    <property type="match status" value="1"/>
</dbReference>
<feature type="domain" description="Aminotransferase class I/classII large" evidence="7">
    <location>
        <begin position="24"/>
        <end position="348"/>
    </location>
</feature>
<feature type="domain" description="CobQ/CobB/MinD/ParA nucleotide binding" evidence="8">
    <location>
        <begin position="413"/>
        <end position="643"/>
    </location>
</feature>
<evidence type="ECO:0000256" key="4">
    <source>
        <dbReference type="ARBA" id="ARBA00022962"/>
    </source>
</evidence>
<evidence type="ECO:0000256" key="6">
    <source>
        <dbReference type="HAMAP-Rule" id="MF_00028"/>
    </source>
</evidence>
<dbReference type="NCBIfam" id="TIGR01140">
    <property type="entry name" value="L_thr_O3P_dcar"/>
    <property type="match status" value="1"/>
</dbReference>
<dbReference type="PANTHER" id="PTHR21343">
    <property type="entry name" value="DETHIOBIOTIN SYNTHETASE"/>
    <property type="match status" value="1"/>
</dbReference>
<dbReference type="InterPro" id="IPR004838">
    <property type="entry name" value="NHTrfase_class1_PyrdxlP-BS"/>
</dbReference>
<dbReference type="InterPro" id="IPR027417">
    <property type="entry name" value="P-loop_NTPase"/>
</dbReference>
<dbReference type="SUPFAM" id="SSF52540">
    <property type="entry name" value="P-loop containing nucleoside triphosphate hydrolases"/>
    <property type="match status" value="1"/>
</dbReference>
<dbReference type="Pfam" id="PF07685">
    <property type="entry name" value="GATase_3"/>
    <property type="match status" value="1"/>
</dbReference>
<proteinExistence type="inferred from homology"/>
<dbReference type="InterPro" id="IPR004459">
    <property type="entry name" value="CobQ_synth"/>
</dbReference>
<evidence type="ECO:0000256" key="1">
    <source>
        <dbReference type="ARBA" id="ARBA00003444"/>
    </source>
</evidence>
<dbReference type="InterPro" id="IPR047045">
    <property type="entry name" value="CobQ_N"/>
</dbReference>
<dbReference type="Pfam" id="PF00155">
    <property type="entry name" value="Aminotran_1_2"/>
    <property type="match status" value="1"/>
</dbReference>
<evidence type="ECO:0000259" key="7">
    <source>
        <dbReference type="Pfam" id="PF00155"/>
    </source>
</evidence>
<dbReference type="InterPro" id="IPR005860">
    <property type="entry name" value="CobD"/>
</dbReference>
<reference evidence="10" key="2">
    <citation type="journal article" date="2021" name="J Anim Sci Technol">
        <title>Complete genome sequence of Paenibacillus konkukensis sp. nov. SK3146 as a potential probiotic strain.</title>
        <authorList>
            <person name="Jung H.I."/>
            <person name="Park S."/>
            <person name="Niu K.M."/>
            <person name="Lee S.W."/>
            <person name="Kothari D."/>
            <person name="Yi K.J."/>
            <person name="Kim S.K."/>
        </authorList>
    </citation>
    <scope>NUCLEOTIDE SEQUENCE</scope>
    <source>
        <strain evidence="10">SK3146</strain>
    </source>
</reference>